<evidence type="ECO:0000256" key="3">
    <source>
        <dbReference type="ARBA" id="ARBA00023015"/>
    </source>
</evidence>
<evidence type="ECO:0000313" key="8">
    <source>
        <dbReference type="Proteomes" id="UP000436088"/>
    </source>
</evidence>
<gene>
    <name evidence="7" type="ORF">F3Y22_tig00111238pilonHSYRG00501</name>
</gene>
<evidence type="ECO:0000256" key="2">
    <source>
        <dbReference type="ARBA" id="ARBA00005635"/>
    </source>
</evidence>
<accession>A0A6A2YTE4</accession>
<keyword evidence="3" id="KW-0805">Transcription regulation</keyword>
<dbReference type="InterPro" id="IPR001920">
    <property type="entry name" value="Asp/Glu_race"/>
</dbReference>
<dbReference type="PANTHER" id="PTHR13114">
    <property type="entry name" value="MEDIATOR OF RNA POLYMERASE II TRANSCRIPTION SUBUNIT 17"/>
    <property type="match status" value="1"/>
</dbReference>
<proteinExistence type="inferred from homology"/>
<reference evidence="7" key="1">
    <citation type="submission" date="2019-09" db="EMBL/GenBank/DDBJ databases">
        <title>Draft genome information of white flower Hibiscus syriacus.</title>
        <authorList>
            <person name="Kim Y.-M."/>
        </authorList>
    </citation>
    <scope>NUCLEOTIDE SEQUENCE [LARGE SCALE GENOMIC DNA]</scope>
    <source>
        <strain evidence="7">YM2019G1</strain>
    </source>
</reference>
<feature type="region of interest" description="Disordered" evidence="6">
    <location>
        <begin position="277"/>
        <end position="296"/>
    </location>
</feature>
<dbReference type="InterPro" id="IPR015942">
    <property type="entry name" value="Asp/Glu/hydantoin_racemase"/>
</dbReference>
<evidence type="ECO:0000256" key="4">
    <source>
        <dbReference type="ARBA" id="ARBA00023163"/>
    </source>
</evidence>
<dbReference type="GO" id="GO:0006357">
    <property type="term" value="P:regulation of transcription by RNA polymerase II"/>
    <property type="evidence" value="ECO:0007669"/>
    <property type="project" value="InterPro"/>
</dbReference>
<keyword evidence="8" id="KW-1185">Reference proteome</keyword>
<dbReference type="GO" id="GO:0016592">
    <property type="term" value="C:mediator complex"/>
    <property type="evidence" value="ECO:0007669"/>
    <property type="project" value="InterPro"/>
</dbReference>
<sequence>MDGNLGVSLDKLPVKRLNAIEENGLEHYPPESGYDEKRVSLIRKIDFAWAVEDNEERERKKKISKDASATWQWKSMMENLQLAHQELSVIIDLINTSSSEYFFSGVFISFFVLLHFRFFDIVVEANDAVTVAGMTRPKPLPNELLSDLAVSTATKLQCYRHLGKYFKQSATALEQQIAREARFYGALIRLQQNWKVKRQRVAAPGSSNEGFTIDLFDNSLYCSTAISPPSSFSSIHIEHDSDGMLAINIPPNSCHSLHFGFLGVHSADDPKELNKISTHGSVEKHERSTGKESMTDEEYVKETHLLLREVHQSIFNDQVFHMLNCEAFNQYVGFNVSGIRENYLQLSVGQGTSLFISLVPSREGDGQAVDVANTQNVDSAIVSLDSYDDANLGEGKHDIPKGKKKWDFPNRISCEIYLQQIVHEHAFLKVKDGPNLSGTRVSGQSGKDGSGLLGHFCLSLGHRIFSNRVLMELENVVCRVPYLHLMTHPTWHSRRSSWAIFMKVPQSILHADFQSWKLDFQNFKDYVKSQFGTKVMLNDDRINVEGEGAPNVVSLFKSSEDIRSLYKYDCNLTDLPVIILQQVASQVIGWLREEALMVGVKTNQDFLSLTFELEQRETVSLVAHVDPEDTEGGISWWLVMEDGFAEDGKLQTKMCDGSRLQLLRVDFEAVASSKRNPNQDKHLHFQGTQFTDLIWDTPIEENIIVKLEAMFRGWNPSSEGTRPNPSFAVQMSSTLVQTDENGDHYESKKISSSPSAQLKSQPQSSLLSQENTVGIIGGVSVLSTLIFLEKLVWWSSRNGEECVPFVVCSDPALDGSDQPVHSPLSEIAENEVNHEHVIVHSLKQKRVFLEKSGARCIVMPCHISNAWYDEISECCTLPFFHIGECVARELKEAKLKPLDAGSNVRVGVLAACETGVVAYEEKLQNQEAIFESLKLWVLKSAINVLEKVLSLAIRGNSIVSKATVEHILMPVIESLNQRDVEGARNLLRIAIQVLLIRAVNVVILASEDLQNLLPREDPLLKKCMDPMDALARTTIKWAKSAKQIHKKT</sequence>
<organism evidence="7 8">
    <name type="scientific">Hibiscus syriacus</name>
    <name type="common">Rose of Sharon</name>
    <dbReference type="NCBI Taxonomy" id="106335"/>
    <lineage>
        <taxon>Eukaryota</taxon>
        <taxon>Viridiplantae</taxon>
        <taxon>Streptophyta</taxon>
        <taxon>Embryophyta</taxon>
        <taxon>Tracheophyta</taxon>
        <taxon>Spermatophyta</taxon>
        <taxon>Magnoliopsida</taxon>
        <taxon>eudicotyledons</taxon>
        <taxon>Gunneridae</taxon>
        <taxon>Pentapetalae</taxon>
        <taxon>rosids</taxon>
        <taxon>malvids</taxon>
        <taxon>Malvales</taxon>
        <taxon>Malvaceae</taxon>
        <taxon>Malvoideae</taxon>
        <taxon>Hibiscus</taxon>
    </lineage>
</organism>
<comment type="subcellular location">
    <subcellularLocation>
        <location evidence="1">Nucleus</location>
    </subcellularLocation>
</comment>
<keyword evidence="4" id="KW-0804">Transcription</keyword>
<keyword evidence="5" id="KW-0539">Nucleus</keyword>
<comment type="caution">
    <text evidence="7">The sequence shown here is derived from an EMBL/GenBank/DDBJ whole genome shotgun (WGS) entry which is preliminary data.</text>
</comment>
<dbReference type="GO" id="GO:0003712">
    <property type="term" value="F:transcription coregulator activity"/>
    <property type="evidence" value="ECO:0007669"/>
    <property type="project" value="InterPro"/>
</dbReference>
<feature type="compositionally biased region" description="Low complexity" evidence="6">
    <location>
        <begin position="751"/>
        <end position="763"/>
    </location>
</feature>
<feature type="region of interest" description="Disordered" evidence="6">
    <location>
        <begin position="741"/>
        <end position="763"/>
    </location>
</feature>
<feature type="compositionally biased region" description="Basic and acidic residues" evidence="6">
    <location>
        <begin position="281"/>
        <end position="296"/>
    </location>
</feature>
<name>A0A6A2YTE4_HIBSY</name>
<protein>
    <submittedName>
        <fullName evidence="7">Mediator of RNA polymerase II transcription subunit 17</fullName>
    </submittedName>
</protein>
<dbReference type="EMBL" id="VEPZ02001279">
    <property type="protein sequence ID" value="KAE8682761.1"/>
    <property type="molecule type" value="Genomic_DNA"/>
</dbReference>
<dbReference type="Gene3D" id="3.40.50.1860">
    <property type="match status" value="2"/>
</dbReference>
<evidence type="ECO:0000313" key="7">
    <source>
        <dbReference type="EMBL" id="KAE8682761.1"/>
    </source>
</evidence>
<dbReference type="PANTHER" id="PTHR13114:SF7">
    <property type="entry name" value="MEDIATOR OF RNA POLYMERASE II TRANSCRIPTION SUBUNIT 17"/>
    <property type="match status" value="1"/>
</dbReference>
<dbReference type="AlphaFoldDB" id="A0A6A2YTE4"/>
<dbReference type="Proteomes" id="UP000436088">
    <property type="component" value="Unassembled WGS sequence"/>
</dbReference>
<dbReference type="SUPFAM" id="SSF53681">
    <property type="entry name" value="Aspartate/glutamate racemase"/>
    <property type="match status" value="1"/>
</dbReference>
<dbReference type="GO" id="GO:0047661">
    <property type="term" value="F:amino-acid racemase activity"/>
    <property type="evidence" value="ECO:0007669"/>
    <property type="project" value="InterPro"/>
</dbReference>
<evidence type="ECO:0000256" key="5">
    <source>
        <dbReference type="ARBA" id="ARBA00023242"/>
    </source>
</evidence>
<dbReference type="Pfam" id="PF01177">
    <property type="entry name" value="Asp_Glu_race"/>
    <property type="match status" value="1"/>
</dbReference>
<comment type="similarity">
    <text evidence="2">Belongs to the Mediator complex subunit 17 family.</text>
</comment>
<dbReference type="GO" id="GO:0070847">
    <property type="term" value="C:core mediator complex"/>
    <property type="evidence" value="ECO:0007669"/>
    <property type="project" value="TreeGrafter"/>
</dbReference>
<dbReference type="InterPro" id="IPR019313">
    <property type="entry name" value="Mediator_Med17"/>
</dbReference>
<evidence type="ECO:0000256" key="6">
    <source>
        <dbReference type="SAM" id="MobiDB-lite"/>
    </source>
</evidence>
<evidence type="ECO:0000256" key="1">
    <source>
        <dbReference type="ARBA" id="ARBA00004123"/>
    </source>
</evidence>